<proteinExistence type="predicted"/>
<gene>
    <name evidence="1" type="ORF">O181_031364</name>
</gene>
<evidence type="ECO:0000313" key="1">
    <source>
        <dbReference type="EMBL" id="MBW0491649.1"/>
    </source>
</evidence>
<dbReference type="AlphaFoldDB" id="A0A9Q3H6G5"/>
<keyword evidence="2" id="KW-1185">Reference proteome</keyword>
<dbReference type="InterPro" id="IPR021109">
    <property type="entry name" value="Peptidase_aspartic_dom_sf"/>
</dbReference>
<comment type="caution">
    <text evidence="1">The sequence shown here is derived from an EMBL/GenBank/DDBJ whole genome shotgun (WGS) entry which is preliminary data.</text>
</comment>
<evidence type="ECO:0000313" key="2">
    <source>
        <dbReference type="Proteomes" id="UP000765509"/>
    </source>
</evidence>
<organism evidence="1 2">
    <name type="scientific">Austropuccinia psidii MF-1</name>
    <dbReference type="NCBI Taxonomy" id="1389203"/>
    <lineage>
        <taxon>Eukaryota</taxon>
        <taxon>Fungi</taxon>
        <taxon>Dikarya</taxon>
        <taxon>Basidiomycota</taxon>
        <taxon>Pucciniomycotina</taxon>
        <taxon>Pucciniomycetes</taxon>
        <taxon>Pucciniales</taxon>
        <taxon>Sphaerophragmiaceae</taxon>
        <taxon>Austropuccinia</taxon>
    </lineage>
</organism>
<sequence length="124" mass="13840">MVELPSFPSFEGDFLVIDTPKGEELIFGFDFLNNFNPSIEWRQELVTFNADNKDYYDPSRSSSKSFSAAKSCAVLSLLSSIDKVFKEIQDVGEDHSVSSLHLFLGNVSLPPSSYPASPEDFMDD</sequence>
<dbReference type="OrthoDB" id="2684341at2759"/>
<dbReference type="Gene3D" id="2.40.70.10">
    <property type="entry name" value="Acid Proteases"/>
    <property type="match status" value="1"/>
</dbReference>
<dbReference type="Proteomes" id="UP000765509">
    <property type="component" value="Unassembled WGS sequence"/>
</dbReference>
<reference evidence="1" key="1">
    <citation type="submission" date="2021-03" db="EMBL/GenBank/DDBJ databases">
        <title>Draft genome sequence of rust myrtle Austropuccinia psidii MF-1, a brazilian biotype.</title>
        <authorList>
            <person name="Quecine M.C."/>
            <person name="Pachon D.M.R."/>
            <person name="Bonatelli M.L."/>
            <person name="Correr F.H."/>
            <person name="Franceschini L.M."/>
            <person name="Leite T.F."/>
            <person name="Margarido G.R.A."/>
            <person name="Almeida C.A."/>
            <person name="Ferrarezi J.A."/>
            <person name="Labate C.A."/>
        </authorList>
    </citation>
    <scope>NUCLEOTIDE SEQUENCE</scope>
    <source>
        <strain evidence="1">MF-1</strain>
    </source>
</reference>
<accession>A0A9Q3H6G5</accession>
<dbReference type="EMBL" id="AVOT02011194">
    <property type="protein sequence ID" value="MBW0491649.1"/>
    <property type="molecule type" value="Genomic_DNA"/>
</dbReference>
<protein>
    <submittedName>
        <fullName evidence="1">Uncharacterized protein</fullName>
    </submittedName>
</protein>
<name>A0A9Q3H6G5_9BASI</name>